<dbReference type="PATRIC" id="fig|361183.4.peg.278"/>
<evidence type="ECO:0000256" key="4">
    <source>
        <dbReference type="ARBA" id="ARBA00022989"/>
    </source>
</evidence>
<dbReference type="RefSeq" id="WP_061921811.1">
    <property type="nucleotide sequence ID" value="NZ_CP012669.1"/>
</dbReference>
<evidence type="ECO:0000256" key="1">
    <source>
        <dbReference type="ARBA" id="ARBA00004141"/>
    </source>
</evidence>
<dbReference type="STRING" id="361183.AMC99_00276"/>
<feature type="domain" description="EamA" evidence="7">
    <location>
        <begin position="11"/>
        <end position="139"/>
    </location>
</feature>
<feature type="transmembrane region" description="Helical" evidence="6">
    <location>
        <begin position="35"/>
        <end position="58"/>
    </location>
</feature>
<evidence type="ECO:0000313" key="8">
    <source>
        <dbReference type="EMBL" id="ALE15592.1"/>
    </source>
</evidence>
<feature type="transmembrane region" description="Helical" evidence="6">
    <location>
        <begin position="267"/>
        <end position="284"/>
    </location>
</feature>
<dbReference type="InterPro" id="IPR000620">
    <property type="entry name" value="EamA_dom"/>
</dbReference>
<evidence type="ECO:0000256" key="2">
    <source>
        <dbReference type="ARBA" id="ARBA00009853"/>
    </source>
</evidence>
<dbReference type="AlphaFoldDB" id="A0A0M3T9N2"/>
<feature type="domain" description="EamA" evidence="7">
    <location>
        <begin position="154"/>
        <end position="284"/>
    </location>
</feature>
<feature type="transmembrane region" description="Helical" evidence="6">
    <location>
        <begin position="153"/>
        <end position="172"/>
    </location>
</feature>
<accession>A0A0M3T9N2</accession>
<sequence length="293" mass="31444">MQRHIALMPVFATLVGIGFLSLMDAFMKNASLAMGAYSAAVLRAGIAFALILPVWLAAGGKWPKREVLKVHLTRGVVGSMMALTFFYALTKLPLAETIAISFIAPVISLYLAAIMLGEQVRREAIWGAVLGLAGTVVIVGGKLGRGRFDDDAALGLTAIFISALLYAWNLVLQRKQALVSKPTEISTFYMGTATLVYLIAAPWFFQLPEIEGLKQVGTASILSLAGALMMAWAYARAEAQVLVPMEYSGFLWASLFGWLLLSETPTSTAVLGAGLIVVGCLMATRRHTEQSVV</sequence>
<evidence type="ECO:0000259" key="7">
    <source>
        <dbReference type="Pfam" id="PF00892"/>
    </source>
</evidence>
<evidence type="ECO:0000256" key="3">
    <source>
        <dbReference type="ARBA" id="ARBA00022692"/>
    </source>
</evidence>
<dbReference type="Proteomes" id="UP000057938">
    <property type="component" value="Chromosome"/>
</dbReference>
<protein>
    <recommendedName>
        <fullName evidence="7">EamA domain-containing protein</fullName>
    </recommendedName>
</protein>
<keyword evidence="3 6" id="KW-0812">Transmembrane</keyword>
<name>A0A0M3T9N2_9SPHN</name>
<gene>
    <name evidence="8" type="ORF">AMC99_00276</name>
</gene>
<dbReference type="Pfam" id="PF00892">
    <property type="entry name" value="EamA"/>
    <property type="match status" value="2"/>
</dbReference>
<comment type="similarity">
    <text evidence="2">Belongs to the drug/metabolite transporter (DMT) superfamily. 10 TMS drug/metabolite exporter (DME) (TC 2.A.7.3) family.</text>
</comment>
<keyword evidence="9" id="KW-1185">Reference proteome</keyword>
<feature type="transmembrane region" description="Helical" evidence="6">
    <location>
        <begin position="70"/>
        <end position="89"/>
    </location>
</feature>
<feature type="transmembrane region" description="Helical" evidence="6">
    <location>
        <begin position="5"/>
        <end position="23"/>
    </location>
</feature>
<dbReference type="GO" id="GO:0016020">
    <property type="term" value="C:membrane"/>
    <property type="evidence" value="ECO:0007669"/>
    <property type="project" value="UniProtKB-SubCell"/>
</dbReference>
<dbReference type="KEGG" id="aep:AMC99_00276"/>
<evidence type="ECO:0000313" key="9">
    <source>
        <dbReference type="Proteomes" id="UP000057938"/>
    </source>
</evidence>
<dbReference type="OrthoDB" id="7818056at2"/>
<evidence type="ECO:0000256" key="6">
    <source>
        <dbReference type="SAM" id="Phobius"/>
    </source>
</evidence>
<reference evidence="8 9" key="1">
    <citation type="submission" date="2015-09" db="EMBL/GenBank/DDBJ databases">
        <title>Complete genome sequence of a benzo[a]pyrene-degrading bacterium Altererythrobacter epoxidivorans CGMCC 1.7731T.</title>
        <authorList>
            <person name="Li Z."/>
            <person name="Cheng H."/>
            <person name="Huo Y."/>
            <person name="Xu X."/>
        </authorList>
    </citation>
    <scope>NUCLEOTIDE SEQUENCE [LARGE SCALE GENOMIC DNA]</scope>
    <source>
        <strain evidence="8 9">CGMCC 1.7731</strain>
    </source>
</reference>
<dbReference type="InterPro" id="IPR037185">
    <property type="entry name" value="EmrE-like"/>
</dbReference>
<dbReference type="PANTHER" id="PTHR22911:SF6">
    <property type="entry name" value="SOLUTE CARRIER FAMILY 35 MEMBER G1"/>
    <property type="match status" value="1"/>
</dbReference>
<comment type="subcellular location">
    <subcellularLocation>
        <location evidence="1">Membrane</location>
        <topology evidence="1">Multi-pass membrane protein</topology>
    </subcellularLocation>
</comment>
<evidence type="ECO:0000256" key="5">
    <source>
        <dbReference type="ARBA" id="ARBA00023136"/>
    </source>
</evidence>
<feature type="transmembrane region" description="Helical" evidence="6">
    <location>
        <begin position="95"/>
        <end position="117"/>
    </location>
</feature>
<feature type="transmembrane region" description="Helical" evidence="6">
    <location>
        <begin position="242"/>
        <end position="261"/>
    </location>
</feature>
<keyword evidence="4 6" id="KW-1133">Transmembrane helix</keyword>
<dbReference type="PANTHER" id="PTHR22911">
    <property type="entry name" value="ACYL-MALONYL CONDENSING ENZYME-RELATED"/>
    <property type="match status" value="1"/>
</dbReference>
<feature type="transmembrane region" description="Helical" evidence="6">
    <location>
        <begin position="184"/>
        <end position="205"/>
    </location>
</feature>
<dbReference type="EMBL" id="CP012669">
    <property type="protein sequence ID" value="ALE15592.1"/>
    <property type="molecule type" value="Genomic_DNA"/>
</dbReference>
<proteinExistence type="inferred from homology"/>
<dbReference type="SUPFAM" id="SSF103481">
    <property type="entry name" value="Multidrug resistance efflux transporter EmrE"/>
    <property type="match status" value="2"/>
</dbReference>
<feature type="transmembrane region" description="Helical" evidence="6">
    <location>
        <begin position="124"/>
        <end position="141"/>
    </location>
</feature>
<organism evidence="8 9">
    <name type="scientific">Altererythrobacter epoxidivorans</name>
    <dbReference type="NCBI Taxonomy" id="361183"/>
    <lineage>
        <taxon>Bacteria</taxon>
        <taxon>Pseudomonadati</taxon>
        <taxon>Pseudomonadota</taxon>
        <taxon>Alphaproteobacteria</taxon>
        <taxon>Sphingomonadales</taxon>
        <taxon>Erythrobacteraceae</taxon>
        <taxon>Altererythrobacter</taxon>
    </lineage>
</organism>
<feature type="transmembrane region" description="Helical" evidence="6">
    <location>
        <begin position="217"/>
        <end position="235"/>
    </location>
</feature>
<keyword evidence="5 6" id="KW-0472">Membrane</keyword>